<gene>
    <name evidence="5" type="ORF">COY37_11355</name>
</gene>
<evidence type="ECO:0000259" key="4">
    <source>
        <dbReference type="Pfam" id="PF00700"/>
    </source>
</evidence>
<feature type="domain" description="Flagellin C-terminal" evidence="4">
    <location>
        <begin position="2"/>
        <end position="74"/>
    </location>
</feature>
<evidence type="ECO:0000256" key="3">
    <source>
        <dbReference type="ARBA" id="ARBA00023143"/>
    </source>
</evidence>
<dbReference type="RefSeq" id="WP_286977619.1">
    <property type="nucleotide sequence ID" value="NZ_PFNG01000265.1"/>
</dbReference>
<name>A0A2M7T506_9ACTN</name>
<keyword evidence="5" id="KW-0966">Cell projection</keyword>
<dbReference type="Pfam" id="PF00700">
    <property type="entry name" value="Flagellin_C"/>
    <property type="match status" value="1"/>
</dbReference>
<evidence type="ECO:0000313" key="5">
    <source>
        <dbReference type="EMBL" id="PIZ34819.1"/>
    </source>
</evidence>
<feature type="non-terminal residue" evidence="5">
    <location>
        <position position="1"/>
    </location>
</feature>
<dbReference type="GO" id="GO:0009288">
    <property type="term" value="C:bacterial-type flagellum"/>
    <property type="evidence" value="ECO:0007669"/>
    <property type="project" value="UniProtKB-SubCell"/>
</dbReference>
<evidence type="ECO:0000256" key="1">
    <source>
        <dbReference type="ARBA" id="ARBA00004365"/>
    </source>
</evidence>
<dbReference type="InterPro" id="IPR042187">
    <property type="entry name" value="Flagellin_C_sub2"/>
</dbReference>
<reference evidence="6" key="1">
    <citation type="submission" date="2017-09" db="EMBL/GenBank/DDBJ databases">
        <title>Depth-based differentiation of microbial function through sediment-hosted aquifers and enrichment of novel symbionts in the deep terrestrial subsurface.</title>
        <authorList>
            <person name="Probst A.J."/>
            <person name="Ladd B."/>
            <person name="Jarett J.K."/>
            <person name="Geller-Mcgrath D.E."/>
            <person name="Sieber C.M.K."/>
            <person name="Emerson J.B."/>
            <person name="Anantharaman K."/>
            <person name="Thomas B.C."/>
            <person name="Malmstrom R."/>
            <person name="Stieglmeier M."/>
            <person name="Klingl A."/>
            <person name="Woyke T."/>
            <person name="Ryan C.M."/>
            <person name="Banfield J.F."/>
        </authorList>
    </citation>
    <scope>NUCLEOTIDE SEQUENCE [LARGE SCALE GENOMIC DNA]</scope>
</reference>
<evidence type="ECO:0000256" key="2">
    <source>
        <dbReference type="ARBA" id="ARBA00005709"/>
    </source>
</evidence>
<keyword evidence="5" id="KW-0969">Cilium</keyword>
<dbReference type="Gene3D" id="6.10.10.10">
    <property type="entry name" value="Flagellar export chaperone, C-terminal domain"/>
    <property type="match status" value="1"/>
</dbReference>
<evidence type="ECO:0000313" key="6">
    <source>
        <dbReference type="Proteomes" id="UP000230956"/>
    </source>
</evidence>
<dbReference type="Gene3D" id="1.20.1330.10">
    <property type="entry name" value="f41 fragment of flagellin, N-terminal domain"/>
    <property type="match status" value="1"/>
</dbReference>
<dbReference type="Proteomes" id="UP000230956">
    <property type="component" value="Unassembled WGS sequence"/>
</dbReference>
<keyword evidence="3" id="KW-0975">Bacterial flagellum</keyword>
<sequence length="77" mass="8095">STRATLGATLNRFSSTTSNLSNVLENITAAHSRIMDADFAAESANITKSQILQQAGISVLAQANTSTQSVLALLQKM</sequence>
<dbReference type="SUPFAM" id="SSF64518">
    <property type="entry name" value="Phase 1 flagellin"/>
    <property type="match status" value="1"/>
</dbReference>
<comment type="subcellular location">
    <subcellularLocation>
        <location evidence="1">Bacterial flagellum</location>
    </subcellularLocation>
</comment>
<keyword evidence="5" id="KW-0282">Flagellum</keyword>
<dbReference type="InterPro" id="IPR046358">
    <property type="entry name" value="Flagellin_C"/>
</dbReference>
<comment type="similarity">
    <text evidence="2">Belongs to the bacterial flagellin family.</text>
</comment>
<proteinExistence type="inferred from homology"/>
<protein>
    <submittedName>
        <fullName evidence="5">Flagellin</fullName>
    </submittedName>
</protein>
<dbReference type="EMBL" id="PFNG01000265">
    <property type="protein sequence ID" value="PIZ34819.1"/>
    <property type="molecule type" value="Genomic_DNA"/>
</dbReference>
<accession>A0A2M7T506</accession>
<dbReference type="GO" id="GO:0005198">
    <property type="term" value="F:structural molecule activity"/>
    <property type="evidence" value="ECO:0007669"/>
    <property type="project" value="InterPro"/>
</dbReference>
<dbReference type="AlphaFoldDB" id="A0A2M7T506"/>
<dbReference type="PANTHER" id="PTHR42792">
    <property type="entry name" value="FLAGELLIN"/>
    <property type="match status" value="1"/>
</dbReference>
<dbReference type="InterPro" id="IPR001492">
    <property type="entry name" value="Flagellin"/>
</dbReference>
<organism evidence="5 6">
    <name type="scientific">Candidatus Aquicultor secundus</name>
    <dbReference type="NCBI Taxonomy" id="1973895"/>
    <lineage>
        <taxon>Bacteria</taxon>
        <taxon>Bacillati</taxon>
        <taxon>Actinomycetota</taxon>
        <taxon>Candidatus Aquicultoria</taxon>
        <taxon>Candidatus Aquicultorales</taxon>
        <taxon>Candidatus Aquicultoraceae</taxon>
        <taxon>Candidatus Aquicultor</taxon>
    </lineage>
</organism>
<dbReference type="PANTHER" id="PTHR42792:SF2">
    <property type="entry name" value="FLAGELLIN"/>
    <property type="match status" value="1"/>
</dbReference>
<comment type="caution">
    <text evidence="5">The sequence shown here is derived from an EMBL/GenBank/DDBJ whole genome shotgun (WGS) entry which is preliminary data.</text>
</comment>